<dbReference type="Pfam" id="PF13541">
    <property type="entry name" value="ChlI"/>
    <property type="match status" value="1"/>
</dbReference>
<keyword evidence="2" id="KW-0547">Nucleotide-binding</keyword>
<feature type="domain" description="MCM C-terminal AAA(+) ATPase" evidence="4">
    <location>
        <begin position="292"/>
        <end position="393"/>
    </location>
</feature>
<dbReference type="GO" id="GO:0003677">
    <property type="term" value="F:DNA binding"/>
    <property type="evidence" value="ECO:0007669"/>
    <property type="project" value="InterPro"/>
</dbReference>
<dbReference type="SUPFAM" id="SSF54211">
    <property type="entry name" value="Ribosomal protein S5 domain 2-like"/>
    <property type="match status" value="1"/>
</dbReference>
<organism evidence="5 6">
    <name type="scientific">Francisella frigiditurris</name>
    <dbReference type="NCBI Taxonomy" id="1542390"/>
    <lineage>
        <taxon>Bacteria</taxon>
        <taxon>Pseudomonadati</taxon>
        <taxon>Pseudomonadota</taxon>
        <taxon>Gammaproteobacteria</taxon>
        <taxon>Thiotrichales</taxon>
        <taxon>Francisellaceae</taxon>
        <taxon>Francisella</taxon>
    </lineage>
</organism>
<dbReference type="EMBL" id="CP009654">
    <property type="protein sequence ID" value="APC97771.1"/>
    <property type="molecule type" value="Genomic_DNA"/>
</dbReference>
<dbReference type="PANTHER" id="PTHR32039">
    <property type="entry name" value="MAGNESIUM-CHELATASE SUBUNIT CHLI"/>
    <property type="match status" value="1"/>
</dbReference>
<dbReference type="KEGG" id="frc:KX01_583"/>
<accession>A0A1J0KVQ5</accession>
<evidence type="ECO:0000256" key="2">
    <source>
        <dbReference type="ARBA" id="ARBA00022741"/>
    </source>
</evidence>
<proteinExistence type="inferred from homology"/>
<dbReference type="Proteomes" id="UP000182521">
    <property type="component" value="Chromosome"/>
</dbReference>
<dbReference type="Gene3D" id="3.40.50.300">
    <property type="entry name" value="P-loop containing nucleotide triphosphate hydrolases"/>
    <property type="match status" value="1"/>
</dbReference>
<dbReference type="InterPro" id="IPR014721">
    <property type="entry name" value="Ribsml_uS5_D2-typ_fold_subgr"/>
</dbReference>
<dbReference type="InterPro" id="IPR003593">
    <property type="entry name" value="AAA+_ATPase"/>
</dbReference>
<reference evidence="6" key="1">
    <citation type="submission" date="2014-10" db="EMBL/GenBank/DDBJ databases">
        <authorList>
            <person name="Kuske C.R."/>
            <person name="Challacombe J.F."/>
            <person name="Daligault H.E."/>
            <person name="Davenport K.W."/>
            <person name="Johnson S.L."/>
            <person name="Siddaramappa S."/>
            <person name="Petersen J.M."/>
        </authorList>
    </citation>
    <scope>NUCLEOTIDE SEQUENCE [LARGE SCALE GENOMIC DNA]</scope>
    <source>
        <strain evidence="6">CA97-1460</strain>
    </source>
</reference>
<gene>
    <name evidence="5" type="ORF">KX01_583</name>
</gene>
<dbReference type="InterPro" id="IPR004482">
    <property type="entry name" value="Mg_chelat-rel"/>
</dbReference>
<dbReference type="NCBIfam" id="NF007365">
    <property type="entry name" value="PRK09862.1"/>
    <property type="match status" value="1"/>
</dbReference>
<dbReference type="AlphaFoldDB" id="A0A1J0KVQ5"/>
<keyword evidence="6" id="KW-1185">Reference proteome</keyword>
<dbReference type="InterPro" id="IPR020568">
    <property type="entry name" value="Ribosomal_Su5_D2-typ_SF"/>
</dbReference>
<keyword evidence="3" id="KW-0067">ATP-binding</keyword>
<protein>
    <submittedName>
        <fullName evidence="5">Sigma-54 interaction domain protein</fullName>
    </submittedName>
</protein>
<dbReference type="Pfam" id="PF01078">
    <property type="entry name" value="Mg_chelatase"/>
    <property type="match status" value="1"/>
</dbReference>
<dbReference type="SUPFAM" id="SSF52540">
    <property type="entry name" value="P-loop containing nucleoside triphosphate hydrolases"/>
    <property type="match status" value="1"/>
</dbReference>
<dbReference type="InterPro" id="IPR000523">
    <property type="entry name" value="Mg_chelatse_chII-like_cat_dom"/>
</dbReference>
<dbReference type="InterPro" id="IPR027417">
    <property type="entry name" value="P-loop_NTPase"/>
</dbReference>
<comment type="similarity">
    <text evidence="1">Belongs to the Mg-chelatase subunits D/I family. ComM subfamily.</text>
</comment>
<dbReference type="InterPro" id="IPR045006">
    <property type="entry name" value="CHLI-like"/>
</dbReference>
<dbReference type="RefSeq" id="WP_071663561.1">
    <property type="nucleotide sequence ID" value="NZ_CP009654.1"/>
</dbReference>
<dbReference type="InterPro" id="IPR001208">
    <property type="entry name" value="MCM_dom"/>
</dbReference>
<dbReference type="OrthoDB" id="9813147at2"/>
<evidence type="ECO:0000313" key="6">
    <source>
        <dbReference type="Proteomes" id="UP000182521"/>
    </source>
</evidence>
<sequence length="505" mass="55315">MSLAVLKSRAQLGIDSPSVSIEVHLSNGLPSLSIVGLPETAVKESKDRVRSAIINSGFNFPNKRITINLAPADLPKSGGRFDLPIALGILYASGQVEIASDLSIDEYEFAGELSLSGDLKRISSVIPMAIKSSEADKKIILPRDNTEEVQLVSEVKAFPLGSLKEVVEFLSGKIKLANLDKTNKLDFSNLYENLEDVKGQYQAKRALEIAAAGGHNILLIGPPGTGKTMLASRLNSILPSLDKKEALSSAMIASIKGETDIADSFYKRPFRQPHHTSSAVALVGGGSNPMPGEISLAHNGVLFLDELPEFDRKVLEVLREPLETGTISISRAKNQVEYPARFQLVAAMNPCPCGYLGSQYKQCTDTQQSVNKYQSKLSGPLLDRIDLHVEVLELQKDDLTNQSLRGERSEPIRERVEIARNLQLVRQGKINTMLTSTEIDTICKLDVESKNILNKAIDKLGLSARGYYKILKVARTIADLEGIELINKKSIQEAISYRKLDRVIN</sequence>
<dbReference type="PANTHER" id="PTHR32039:SF7">
    <property type="entry name" value="COMPETENCE PROTEIN COMM"/>
    <property type="match status" value="1"/>
</dbReference>
<dbReference type="PROSITE" id="PS50051">
    <property type="entry name" value="MCM_2"/>
    <property type="match status" value="1"/>
</dbReference>
<dbReference type="Gene3D" id="3.30.230.10">
    <property type="match status" value="1"/>
</dbReference>
<evidence type="ECO:0000256" key="1">
    <source>
        <dbReference type="ARBA" id="ARBA00006354"/>
    </source>
</evidence>
<dbReference type="PRINTS" id="PR01657">
    <property type="entry name" value="MCMFAMILY"/>
</dbReference>
<evidence type="ECO:0000313" key="5">
    <source>
        <dbReference type="EMBL" id="APC97771.1"/>
    </source>
</evidence>
<dbReference type="InterPro" id="IPR025158">
    <property type="entry name" value="Mg_chelat-rel_C"/>
</dbReference>
<evidence type="ECO:0000259" key="4">
    <source>
        <dbReference type="PROSITE" id="PS50051"/>
    </source>
</evidence>
<dbReference type="Pfam" id="PF13335">
    <property type="entry name" value="Mg_chelatase_C"/>
    <property type="match status" value="1"/>
</dbReference>
<name>A0A1J0KVQ5_9GAMM</name>
<dbReference type="GO" id="GO:0005524">
    <property type="term" value="F:ATP binding"/>
    <property type="evidence" value="ECO:0007669"/>
    <property type="project" value="UniProtKB-KW"/>
</dbReference>
<dbReference type="STRING" id="1542390.KX01_583"/>
<dbReference type="SMART" id="SM00382">
    <property type="entry name" value="AAA"/>
    <property type="match status" value="1"/>
</dbReference>
<dbReference type="NCBIfam" id="TIGR00368">
    <property type="entry name" value="YifB family Mg chelatase-like AAA ATPase"/>
    <property type="match status" value="1"/>
</dbReference>
<evidence type="ECO:0000256" key="3">
    <source>
        <dbReference type="ARBA" id="ARBA00022840"/>
    </source>
</evidence>